<dbReference type="AlphaFoldDB" id="A0A0D2D6J6"/>
<evidence type="ECO:0000256" key="1">
    <source>
        <dbReference type="SAM" id="MobiDB-lite"/>
    </source>
</evidence>
<dbReference type="HOGENOM" id="CLU_043557_0_0_1"/>
<organism evidence="2 3">
    <name type="scientific">Phialophora macrospora</name>
    <dbReference type="NCBI Taxonomy" id="1851006"/>
    <lineage>
        <taxon>Eukaryota</taxon>
        <taxon>Fungi</taxon>
        <taxon>Dikarya</taxon>
        <taxon>Ascomycota</taxon>
        <taxon>Pezizomycotina</taxon>
        <taxon>Eurotiomycetes</taxon>
        <taxon>Chaetothyriomycetidae</taxon>
        <taxon>Chaetothyriales</taxon>
        <taxon>Herpotrichiellaceae</taxon>
        <taxon>Phialophora</taxon>
    </lineage>
</organism>
<evidence type="ECO:0000313" key="3">
    <source>
        <dbReference type="Proteomes" id="UP000054266"/>
    </source>
</evidence>
<dbReference type="Proteomes" id="UP000054266">
    <property type="component" value="Unassembled WGS sequence"/>
</dbReference>
<keyword evidence="3" id="KW-1185">Reference proteome</keyword>
<protein>
    <submittedName>
        <fullName evidence="2">Uncharacterized protein</fullName>
    </submittedName>
</protein>
<dbReference type="InterPro" id="IPR037738">
    <property type="entry name" value="Ecm13-like"/>
</dbReference>
<sequence length="331" mass="36246">MSRRPLATSTTYTLAHTAQCKLKLAANRPDRNLRFVLGHAFTLDNLMLRIVEIENQSAKSLFEEGKAPSDHGGNEHYDCTAAKPVAAEPDPHYDCTAAQPEPAEPADKGGRGRRISFQDNKARPSSIGTAGVASNNNGNGTSSPARRRSPPPVSISQHKYLSDEEEEDDTSSDDYDDPDSYQYNCEAAEPEPEKPATKRRPVHDAYSDEEDAALELADDELDDDMGGLSLTRFESASARPPRMVRSDSSSSEEEEEDSPVTPPQLPADVDVRELISGEKDDELEDLYESVRRCYCHGHREDPDLGRKTNGVWDVPVEKGGGKHLAVVAIAA</sequence>
<dbReference type="EMBL" id="KN846956">
    <property type="protein sequence ID" value="KIW73181.1"/>
    <property type="molecule type" value="Genomic_DNA"/>
</dbReference>
<evidence type="ECO:0000313" key="2">
    <source>
        <dbReference type="EMBL" id="KIW73181.1"/>
    </source>
</evidence>
<name>A0A0D2D6J6_9EURO</name>
<dbReference type="PANTHER" id="PTHR36826:SF1">
    <property type="entry name" value="PROTEIN ECM13"/>
    <property type="match status" value="1"/>
</dbReference>
<accession>A0A0D2D6J6</accession>
<feature type="compositionally biased region" description="Acidic residues" evidence="1">
    <location>
        <begin position="207"/>
        <end position="225"/>
    </location>
</feature>
<feature type="compositionally biased region" description="Polar residues" evidence="1">
    <location>
        <begin position="126"/>
        <end position="141"/>
    </location>
</feature>
<proteinExistence type="predicted"/>
<reference evidence="2 3" key="1">
    <citation type="submission" date="2015-01" db="EMBL/GenBank/DDBJ databases">
        <title>The Genome Sequence of Capronia semiimmersa CBS27337.</title>
        <authorList>
            <consortium name="The Broad Institute Genomics Platform"/>
            <person name="Cuomo C."/>
            <person name="de Hoog S."/>
            <person name="Gorbushina A."/>
            <person name="Stielow B."/>
            <person name="Teixiera M."/>
            <person name="Abouelleil A."/>
            <person name="Chapman S.B."/>
            <person name="Priest M."/>
            <person name="Young S.K."/>
            <person name="Wortman J."/>
            <person name="Nusbaum C."/>
            <person name="Birren B."/>
        </authorList>
    </citation>
    <scope>NUCLEOTIDE SEQUENCE [LARGE SCALE GENOMIC DNA]</scope>
    <source>
        <strain evidence="2 3">CBS 27337</strain>
    </source>
</reference>
<feature type="compositionally biased region" description="Basic and acidic residues" evidence="1">
    <location>
        <begin position="191"/>
        <end position="206"/>
    </location>
</feature>
<feature type="compositionally biased region" description="Acidic residues" evidence="1">
    <location>
        <begin position="163"/>
        <end position="179"/>
    </location>
</feature>
<dbReference type="PANTHER" id="PTHR36826">
    <property type="entry name" value="PROTEIN ECM13"/>
    <property type="match status" value="1"/>
</dbReference>
<gene>
    <name evidence="2" type="ORF">PV04_01318</name>
</gene>
<feature type="region of interest" description="Disordered" evidence="1">
    <location>
        <begin position="88"/>
        <end position="268"/>
    </location>
</feature>